<proteinExistence type="predicted"/>
<comment type="caution">
    <text evidence="5">The sequence shown here is derived from an EMBL/GenBank/DDBJ whole genome shotgun (WGS) entry which is preliminary data.</text>
</comment>
<accession>A0A9W7FYB4</accession>
<dbReference type="PROSITE" id="PS01159">
    <property type="entry name" value="WW_DOMAIN_1"/>
    <property type="match status" value="1"/>
</dbReference>
<feature type="compositionally biased region" description="Basic and acidic residues" evidence="1">
    <location>
        <begin position="106"/>
        <end position="117"/>
    </location>
</feature>
<feature type="compositionally biased region" description="Acidic residues" evidence="1">
    <location>
        <begin position="92"/>
        <end position="105"/>
    </location>
</feature>
<feature type="transmembrane region" description="Helical" evidence="2">
    <location>
        <begin position="1218"/>
        <end position="1238"/>
    </location>
</feature>
<feature type="transmembrane region" description="Helical" evidence="2">
    <location>
        <begin position="1653"/>
        <end position="1672"/>
    </location>
</feature>
<feature type="compositionally biased region" description="Polar residues" evidence="1">
    <location>
        <begin position="1935"/>
        <end position="1944"/>
    </location>
</feature>
<dbReference type="Pfam" id="PF00397">
    <property type="entry name" value="WW"/>
    <property type="match status" value="1"/>
</dbReference>
<dbReference type="SUPFAM" id="SSF51045">
    <property type="entry name" value="WW domain"/>
    <property type="match status" value="1"/>
</dbReference>
<keyword evidence="2" id="KW-1133">Transmembrane helix</keyword>
<feature type="transmembrane region" description="Helical" evidence="2">
    <location>
        <begin position="1585"/>
        <end position="1609"/>
    </location>
</feature>
<keyword evidence="2" id="KW-0812">Transmembrane</keyword>
<feature type="region of interest" description="Disordered" evidence="1">
    <location>
        <begin position="1992"/>
        <end position="2047"/>
    </location>
</feature>
<feature type="compositionally biased region" description="Polar residues" evidence="1">
    <location>
        <begin position="1518"/>
        <end position="1539"/>
    </location>
</feature>
<dbReference type="PROSITE" id="PS50020">
    <property type="entry name" value="WW_DOMAIN_2"/>
    <property type="match status" value="1"/>
</dbReference>
<feature type="region of interest" description="Disordered" evidence="1">
    <location>
        <begin position="1506"/>
        <end position="1539"/>
    </location>
</feature>
<keyword evidence="3" id="KW-0732">Signal</keyword>
<feature type="transmembrane region" description="Helical" evidence="2">
    <location>
        <begin position="1396"/>
        <end position="1418"/>
    </location>
</feature>
<keyword evidence="2" id="KW-0472">Membrane</keyword>
<feature type="region of interest" description="Disordered" evidence="1">
    <location>
        <begin position="1858"/>
        <end position="1972"/>
    </location>
</feature>
<dbReference type="EMBL" id="BRYA01000581">
    <property type="protein sequence ID" value="GMI24271.1"/>
    <property type="molecule type" value="Genomic_DNA"/>
</dbReference>
<feature type="region of interest" description="Disordered" evidence="1">
    <location>
        <begin position="84"/>
        <end position="117"/>
    </location>
</feature>
<feature type="transmembrane region" description="Helical" evidence="2">
    <location>
        <begin position="1347"/>
        <end position="1375"/>
    </location>
</feature>
<evidence type="ECO:0000256" key="2">
    <source>
        <dbReference type="SAM" id="Phobius"/>
    </source>
</evidence>
<dbReference type="OrthoDB" id="192699at2759"/>
<dbReference type="InterPro" id="IPR036020">
    <property type="entry name" value="WW_dom_sf"/>
</dbReference>
<dbReference type="PANTHER" id="PTHR34730">
    <property type="entry name" value="UNNAMED PRODUCT"/>
    <property type="match status" value="1"/>
</dbReference>
<feature type="compositionally biased region" description="Acidic residues" evidence="1">
    <location>
        <begin position="2018"/>
        <end position="2028"/>
    </location>
</feature>
<sequence>MKGLSMIATLLFGALVSVTAGSQKVILRVCPEEVHDTTVAESSLCEDFEMAGDGFDMKSINQLIKTETTALIKKDWYDKRIREQKTSRGLSEAEEEAEGEETFESEETREATIQKDYKPATPTSISLRSLADGGGNFAKLNNLLNKVTIVIPDPDPIFAVDSDELTTLNDDWGGIGGLGLGFQIWASVTNIQLSRIQIGNLIFDHSKAPDNSFVEIDITLQDIGLEANINWAYWLCECYVGMECDQDEFKCTGANKDDENKVCTPKCQPGGLGITYNDVTINMPLDQGCCLPTPGDEEKLMTNADCQAMCKVLNPNTKWGISPGDGSANGRTTKSFAYQKMRFSPHKEIQYLNFDQSTVDANTAFNMGFDSTTTASPGVSGTTSSGMTSKTDKLNEVMKAKLEELPGINTVKVENHHGGKEYRITFTSTGSLFNGATDLVNQPLPLLTTTLGTTRRVQKAEVLSTGPPRGAEAVDCPPDFTRGPVNHENECIVVVFDEINFEGGKTANLAKAIQSITDGLVTGLLEDVVEGIVLQDLVIKDLLIELLVDLLRDLNADFFDTWLAKAGTTYSRFAPQPQMISKLASMGGYNKKEAPKHKVKLFNMTDPDNVWMGYVQQAVDGLINFEPDENGNPPNDPLTPADIKLNDIINGVAKNDEGLVEISDLDLVLMNGTDKFTKHYLELTKLYIGGLNTFTLAEVLKPIEKYTISNILKLEKLSVEFDMRLIMWPSESDETVARSNNDVVEENFHISSLRLDDVTIDASLLLAIDEYLAAAMKAGALYDNPMACAPTLLHALNFSYFSLNAGGLQEPQVTQLIDEGTTVIINAVSEFAFDSYGDLVRWLLPTMAQTSIKGKLQSILMEKLGGSCPNPTPSNPPQFIDYQTEKLVQTALDLLNDNLLNSMDSLNDLVRSSTDNGDLSLLDNFHMDIVVPLGPTSELGIDIDLFDVAIRNLDTFNKAELLQPQSPFVLRNYVEMAKDPFPDTYLELHFNMTLAKNPGCTSNVDPRFASQATCGSELNPANTWDKANLVQNDFVLKLRMDHIRLLLEMTLKANKHRVKSLKLREAMEPICWYGTLDKSTIDQLSLLTTQFAVDWECKHCGSQGFLQAEQNAETSAAVSAMSKNFNKLLRSFTRTLMGEESAAELAKKAVEGEAVCNCKTNPDITIEGPAEDMVGGQKQYTPGNLNGVATTAIDMCINDVTTTEKYGNDAVVTYPMNLIYGMGLLMAYIVYRCILWPISKLIMDCTRAGSRNQWFEARKEKKKSKKEEYDMFSKDASLAFHSAVAPWMRLSVPILLFFCIGMFMGSHSSVLATIDIKITLGGDVLNFKGFQVMMLKQSLEEMWAAKVYTLFFILFGFSFIWPYVKLIGLLFCWFLPPRWMTPARRGGFIGFLDIAGKWSLIDIYVFIMIMSAFLMHIYSAPSMEPLIGLSFYQLDLQVTPMFGILASMIAGVMMPATNELMIIAHRNAVSDTKDKEFEKQLAAAGHIGTIAGDGGGGRGSALGTIGEGEEGRESRESQGTFNMNNPMESAQNHRGRTPSTWFDAGTNDVKGFRKGLVDTKYALSHHVWENKGSKFRIALKRPGRFLVLLILFFPSFLAVIGGMSTAWSFDRDGLVGLLIDIGDEGADLTEYSVWNVGLILVKEQLTSSFLETFTILFCCFCCIAFAFIFPVLQQLSMMYVWSRPMTLKELKIWYFVVEVCSGWATMDVFIISIFVCLMQVGMLSSVMIPPICQFLDPLVPYGFVDSKDARCFFVNAWLGPGTFLLFCGAVSATFSLSFFQGACLSAIEDRENRIKGIDMHGDLNLGVSSKWAYFQFRIFKTLFLIDRSIKEEYREIRQEQKNKRRARARKWKDKFTPKFLKKGDPMADKEDESDSSDGEDSDDSFETDSGKSRSSSITERESSIVLPPSRPAPAELVKQKAGAKGSALKKKSSGRGNSSINSAGDSFESRGRDSSVVAAPPKDPNALPPGWTVQEHENGVYYWNFNTGVTTWERPQWGGGQAARPPPAPLSDSSRSFDEDDDDDDDSFTEGSIQMKALGGKTQKNIV</sequence>
<feature type="compositionally biased region" description="Acidic residues" evidence="1">
    <location>
        <begin position="1869"/>
        <end position="1886"/>
    </location>
</feature>
<name>A0A9W7FYB4_9STRA</name>
<feature type="domain" description="WW" evidence="4">
    <location>
        <begin position="1965"/>
        <end position="1997"/>
    </location>
</feature>
<dbReference type="Proteomes" id="UP001165065">
    <property type="component" value="Unassembled WGS sequence"/>
</dbReference>
<feature type="transmembrane region" description="Helical" evidence="2">
    <location>
        <begin position="1294"/>
        <end position="1314"/>
    </location>
</feature>
<evidence type="ECO:0000256" key="3">
    <source>
        <dbReference type="SAM" id="SignalP"/>
    </source>
</evidence>
<feature type="signal peptide" evidence="3">
    <location>
        <begin position="1"/>
        <end position="21"/>
    </location>
</feature>
<evidence type="ECO:0000313" key="5">
    <source>
        <dbReference type="EMBL" id="GMI24271.1"/>
    </source>
</evidence>
<evidence type="ECO:0000256" key="1">
    <source>
        <dbReference type="SAM" id="MobiDB-lite"/>
    </source>
</evidence>
<feature type="transmembrane region" description="Helical" evidence="2">
    <location>
        <begin position="1438"/>
        <end position="1456"/>
    </location>
</feature>
<keyword evidence="6" id="KW-1185">Reference proteome</keyword>
<organism evidence="5 6">
    <name type="scientific">Triparma columacea</name>
    <dbReference type="NCBI Taxonomy" id="722753"/>
    <lineage>
        <taxon>Eukaryota</taxon>
        <taxon>Sar</taxon>
        <taxon>Stramenopiles</taxon>
        <taxon>Ochrophyta</taxon>
        <taxon>Bolidophyceae</taxon>
        <taxon>Parmales</taxon>
        <taxon>Triparmaceae</taxon>
        <taxon>Triparma</taxon>
    </lineage>
</organism>
<evidence type="ECO:0000259" key="4">
    <source>
        <dbReference type="PROSITE" id="PS50020"/>
    </source>
</evidence>
<gene>
    <name evidence="5" type="ORF">TrCOL_g8524</name>
</gene>
<feature type="transmembrane region" description="Helical" evidence="2">
    <location>
        <begin position="1692"/>
        <end position="1720"/>
    </location>
</feature>
<dbReference type="CDD" id="cd00201">
    <property type="entry name" value="WW"/>
    <property type="match status" value="1"/>
</dbReference>
<feature type="chain" id="PRO_5040947185" description="WW domain-containing protein" evidence="3">
    <location>
        <begin position="22"/>
        <end position="2047"/>
    </location>
</feature>
<dbReference type="PANTHER" id="PTHR34730:SF1">
    <property type="entry name" value="PARAQUAT-INDUCIBLE PROTEIN A"/>
    <property type="match status" value="1"/>
</dbReference>
<dbReference type="InterPro" id="IPR001202">
    <property type="entry name" value="WW_dom"/>
</dbReference>
<dbReference type="Gene3D" id="2.20.70.10">
    <property type="match status" value="1"/>
</dbReference>
<reference evidence="6" key="1">
    <citation type="journal article" date="2023" name="Commun. Biol.">
        <title>Genome analysis of Parmales, the sister group of diatoms, reveals the evolutionary specialization of diatoms from phago-mixotrophs to photoautotrophs.</title>
        <authorList>
            <person name="Ban H."/>
            <person name="Sato S."/>
            <person name="Yoshikawa S."/>
            <person name="Yamada K."/>
            <person name="Nakamura Y."/>
            <person name="Ichinomiya M."/>
            <person name="Sato N."/>
            <person name="Blanc-Mathieu R."/>
            <person name="Endo H."/>
            <person name="Kuwata A."/>
            <person name="Ogata H."/>
        </authorList>
    </citation>
    <scope>NUCLEOTIDE SEQUENCE [LARGE SCALE GENOMIC DNA]</scope>
</reference>
<feature type="compositionally biased region" description="Basic and acidic residues" evidence="1">
    <location>
        <begin position="1858"/>
        <end position="1868"/>
    </location>
</feature>
<protein>
    <recommendedName>
        <fullName evidence="4">WW domain-containing protein</fullName>
    </recommendedName>
</protein>
<dbReference type="SMART" id="SM00456">
    <property type="entry name" value="WW"/>
    <property type="match status" value="1"/>
</dbReference>
<evidence type="ECO:0000313" key="6">
    <source>
        <dbReference type="Proteomes" id="UP001165065"/>
    </source>
</evidence>